<feature type="transmembrane region" description="Helical" evidence="1">
    <location>
        <begin position="293"/>
        <end position="310"/>
    </location>
</feature>
<comment type="caution">
    <text evidence="4">The sequence shown here is derived from an EMBL/GenBank/DDBJ whole genome shotgun (WGS) entry which is preliminary data.</text>
</comment>
<feature type="signal peptide" evidence="2">
    <location>
        <begin position="1"/>
        <end position="30"/>
    </location>
</feature>
<dbReference type="EMBL" id="WEGH01000003">
    <property type="protein sequence ID" value="MQY06836.1"/>
    <property type="molecule type" value="Genomic_DNA"/>
</dbReference>
<dbReference type="OrthoDB" id="143710at2"/>
<dbReference type="InterPro" id="IPR018702">
    <property type="entry name" value="DUF2207"/>
</dbReference>
<proteinExistence type="predicted"/>
<dbReference type="AlphaFoldDB" id="A0A7K0C0G5"/>
<keyword evidence="5" id="KW-1185">Reference proteome</keyword>
<feature type="chain" id="PRO_5029533475" description="DUF2207 domain-containing protein" evidence="2">
    <location>
        <begin position="31"/>
        <end position="325"/>
    </location>
</feature>
<keyword evidence="2" id="KW-0732">Signal</keyword>
<protein>
    <recommendedName>
        <fullName evidence="3">DUF2207 domain-containing protein</fullName>
    </recommendedName>
</protein>
<keyword evidence="1" id="KW-1133">Transmembrane helix</keyword>
<feature type="domain" description="DUF2207" evidence="3">
    <location>
        <begin position="32"/>
        <end position="211"/>
    </location>
</feature>
<evidence type="ECO:0000256" key="2">
    <source>
        <dbReference type="SAM" id="SignalP"/>
    </source>
</evidence>
<evidence type="ECO:0000259" key="3">
    <source>
        <dbReference type="Pfam" id="PF09972"/>
    </source>
</evidence>
<feature type="transmembrane region" description="Helical" evidence="1">
    <location>
        <begin position="254"/>
        <end position="273"/>
    </location>
</feature>
<accession>A0A7K0C0G5</accession>
<dbReference type="Pfam" id="PF09972">
    <property type="entry name" value="DUF2207"/>
    <property type="match status" value="1"/>
</dbReference>
<dbReference type="Proteomes" id="UP000487268">
    <property type="component" value="Unassembled WGS sequence"/>
</dbReference>
<keyword evidence="1" id="KW-0812">Transmembrane</keyword>
<sequence>MPHVRTRLRGPLIALCCLLAVAASAPPAPAERIPTYDVLLDLRPDGTVHVRETITYDFDTAGEHGIERRVRYRIGRRLYGVHDVRAGSSTGAPARARTLTLPHDVQITVGDRDRTVHGRQAYVIEYVVTGAFTPAPRSAVLTWDALGTGWDVAIGEAAVRVVAPVPLRHAGCRAGRPPLTVRCRRDRDGPYAIDFTQRGLRPHEGMTVKVVLPEGAVRVPPPRYAAPYWTGGWAGLAALACALLALVPLSRRPAPGRAAGPVLLGGGLALIVWDVSDDIVRHGLWGFSAGDTALTGLALVVAGAGALWAYRCDGPFRATVTGRGD</sequence>
<evidence type="ECO:0000256" key="1">
    <source>
        <dbReference type="SAM" id="Phobius"/>
    </source>
</evidence>
<evidence type="ECO:0000313" key="4">
    <source>
        <dbReference type="EMBL" id="MQY06836.1"/>
    </source>
</evidence>
<reference evidence="4 5" key="1">
    <citation type="submission" date="2019-10" db="EMBL/GenBank/DDBJ databases">
        <title>Actinomadura rubteroloni sp. nov. and Actinomadura macrotermitis sp. nov., isolated from the gut of fungus growing-termite Macrotermes natalensis.</title>
        <authorList>
            <person name="Benndorf R."/>
            <person name="Martin K."/>
            <person name="Kuefner M."/>
            <person name="De Beer W."/>
            <person name="Kaster A.-K."/>
            <person name="Vollmers J."/>
            <person name="Poulsen M."/>
            <person name="Beemelmanns C."/>
        </authorList>
    </citation>
    <scope>NUCLEOTIDE SEQUENCE [LARGE SCALE GENOMIC DNA]</scope>
    <source>
        <strain evidence="4 5">RB68</strain>
    </source>
</reference>
<organism evidence="4 5">
    <name type="scientific">Actinomadura macrotermitis</name>
    <dbReference type="NCBI Taxonomy" id="2585200"/>
    <lineage>
        <taxon>Bacteria</taxon>
        <taxon>Bacillati</taxon>
        <taxon>Actinomycetota</taxon>
        <taxon>Actinomycetes</taxon>
        <taxon>Streptosporangiales</taxon>
        <taxon>Thermomonosporaceae</taxon>
        <taxon>Actinomadura</taxon>
    </lineage>
</organism>
<keyword evidence="1" id="KW-0472">Membrane</keyword>
<feature type="transmembrane region" description="Helical" evidence="1">
    <location>
        <begin position="228"/>
        <end position="247"/>
    </location>
</feature>
<evidence type="ECO:0000313" key="5">
    <source>
        <dbReference type="Proteomes" id="UP000487268"/>
    </source>
</evidence>
<name>A0A7K0C0G5_9ACTN</name>
<gene>
    <name evidence="4" type="ORF">ACRB68_49320</name>
</gene>